<comment type="subcellular location">
    <subcellularLocation>
        <location evidence="1">Endoplasmic reticulum membrane</location>
        <topology evidence="1">Multi-pass membrane protein</topology>
    </subcellularLocation>
</comment>
<protein>
    <submittedName>
        <fullName evidence="7">Uncharacterized protein</fullName>
    </submittedName>
</protein>
<evidence type="ECO:0000256" key="5">
    <source>
        <dbReference type="ARBA" id="ARBA00023136"/>
    </source>
</evidence>
<comment type="caution">
    <text evidence="7">The sequence shown here is derived from an EMBL/GenBank/DDBJ whole genome shotgun (WGS) entry which is preliminary data.</text>
</comment>
<feature type="transmembrane region" description="Helical" evidence="6">
    <location>
        <begin position="188"/>
        <end position="209"/>
    </location>
</feature>
<reference evidence="7" key="1">
    <citation type="submission" date="2021-07" db="EMBL/GenBank/DDBJ databases">
        <title>Elsinoe batatas strain:CRI-CJ2 Genome sequencing and assembly.</title>
        <authorList>
            <person name="Huang L."/>
        </authorList>
    </citation>
    <scope>NUCLEOTIDE SEQUENCE</scope>
    <source>
        <strain evidence="7">CRI-CJ2</strain>
    </source>
</reference>
<organism evidence="7 8">
    <name type="scientific">Elsinoe batatas</name>
    <dbReference type="NCBI Taxonomy" id="2601811"/>
    <lineage>
        <taxon>Eukaryota</taxon>
        <taxon>Fungi</taxon>
        <taxon>Dikarya</taxon>
        <taxon>Ascomycota</taxon>
        <taxon>Pezizomycotina</taxon>
        <taxon>Dothideomycetes</taxon>
        <taxon>Dothideomycetidae</taxon>
        <taxon>Myriangiales</taxon>
        <taxon>Elsinoaceae</taxon>
        <taxon>Elsinoe</taxon>
    </lineage>
</organism>
<dbReference type="PANTHER" id="PTHR31394">
    <property type="entry name" value="TRANSMEMBRANE PROTEIN 199"/>
    <property type="match status" value="1"/>
</dbReference>
<keyword evidence="3" id="KW-0256">Endoplasmic reticulum</keyword>
<dbReference type="AlphaFoldDB" id="A0A8K0PHX2"/>
<evidence type="ECO:0000313" key="7">
    <source>
        <dbReference type="EMBL" id="KAG8628967.1"/>
    </source>
</evidence>
<sequence>MVLLTVTETAREAIKVYHEHFEDTKWSDDEPDLTNTAVGNPVSHSQLVQISDGFRKGTSADYTPSTTFDLESLLRGARIYVAPPKPKAEKTPEYVALMARLREEEEQRAYERMINPPSPIETFGHRFPGTKAFGADILKGPVAQEVDDVTFADVNRQITLIINVLVTVIACSVGIWVIAWHWPTPARLGLSLGGSTVIGVAEVAIYFGYIKRVSDAKTKAVQQTESKQIVDTWVIDGNMGMKSSFSIRDETMRHRKGKHR</sequence>
<dbReference type="EMBL" id="JAESVG020000003">
    <property type="protein sequence ID" value="KAG8628967.1"/>
    <property type="molecule type" value="Genomic_DNA"/>
</dbReference>
<dbReference type="Pfam" id="PF11712">
    <property type="entry name" value="Vma12"/>
    <property type="match status" value="1"/>
</dbReference>
<keyword evidence="2 6" id="KW-0812">Transmembrane</keyword>
<keyword evidence="4 6" id="KW-1133">Transmembrane helix</keyword>
<evidence type="ECO:0000256" key="4">
    <source>
        <dbReference type="ARBA" id="ARBA00022989"/>
    </source>
</evidence>
<feature type="transmembrane region" description="Helical" evidence="6">
    <location>
        <begin position="160"/>
        <end position="182"/>
    </location>
</feature>
<dbReference type="GO" id="GO:0070072">
    <property type="term" value="P:vacuolar proton-transporting V-type ATPase complex assembly"/>
    <property type="evidence" value="ECO:0007669"/>
    <property type="project" value="InterPro"/>
</dbReference>
<evidence type="ECO:0000256" key="6">
    <source>
        <dbReference type="SAM" id="Phobius"/>
    </source>
</evidence>
<gene>
    <name evidence="7" type="ORF">KVT40_002832</name>
</gene>
<dbReference type="PANTHER" id="PTHR31394:SF1">
    <property type="entry name" value="TRANSMEMBRANE PROTEIN 199"/>
    <property type="match status" value="1"/>
</dbReference>
<proteinExistence type="predicted"/>
<evidence type="ECO:0000256" key="1">
    <source>
        <dbReference type="ARBA" id="ARBA00004477"/>
    </source>
</evidence>
<dbReference type="Proteomes" id="UP000809789">
    <property type="component" value="Unassembled WGS sequence"/>
</dbReference>
<evidence type="ECO:0000256" key="2">
    <source>
        <dbReference type="ARBA" id="ARBA00022692"/>
    </source>
</evidence>
<keyword evidence="8" id="KW-1185">Reference proteome</keyword>
<dbReference type="InterPro" id="IPR021013">
    <property type="entry name" value="ATPase_Vma12"/>
</dbReference>
<dbReference type="GO" id="GO:0005789">
    <property type="term" value="C:endoplasmic reticulum membrane"/>
    <property type="evidence" value="ECO:0007669"/>
    <property type="project" value="UniProtKB-SubCell"/>
</dbReference>
<dbReference type="OrthoDB" id="19981at2759"/>
<evidence type="ECO:0000313" key="8">
    <source>
        <dbReference type="Proteomes" id="UP000809789"/>
    </source>
</evidence>
<name>A0A8K0PHX2_9PEZI</name>
<keyword evidence="5 6" id="KW-0472">Membrane</keyword>
<evidence type="ECO:0000256" key="3">
    <source>
        <dbReference type="ARBA" id="ARBA00022824"/>
    </source>
</evidence>
<accession>A0A8K0PHX2</accession>